<feature type="transmembrane region" description="Helical" evidence="7">
    <location>
        <begin position="110"/>
        <end position="130"/>
    </location>
</feature>
<feature type="transmembrane region" description="Helical" evidence="7">
    <location>
        <begin position="21"/>
        <end position="46"/>
    </location>
</feature>
<feature type="transmembrane region" description="Helical" evidence="7">
    <location>
        <begin position="83"/>
        <end position="104"/>
    </location>
</feature>
<dbReference type="InterPro" id="IPR036259">
    <property type="entry name" value="MFS_trans_sf"/>
</dbReference>
<feature type="transmembrane region" description="Helical" evidence="7">
    <location>
        <begin position="315"/>
        <end position="334"/>
    </location>
</feature>
<dbReference type="PROSITE" id="PS50850">
    <property type="entry name" value="MFS"/>
    <property type="match status" value="1"/>
</dbReference>
<keyword evidence="5 7" id="KW-1133">Transmembrane helix</keyword>
<evidence type="ECO:0000256" key="1">
    <source>
        <dbReference type="ARBA" id="ARBA00004651"/>
    </source>
</evidence>
<feature type="domain" description="Major facilitator superfamily (MFS) profile" evidence="8">
    <location>
        <begin position="17"/>
        <end position="404"/>
    </location>
</feature>
<dbReference type="AlphaFoldDB" id="A0A0M4M5M5"/>
<dbReference type="Gene3D" id="1.20.1250.20">
    <property type="entry name" value="MFS general substrate transporter like domains"/>
    <property type="match status" value="1"/>
</dbReference>
<accession>A0A0M4M5M5</accession>
<evidence type="ECO:0000259" key="8">
    <source>
        <dbReference type="PROSITE" id="PS50850"/>
    </source>
</evidence>
<sequence>MQKLQQASTLKLFRHAVFRNLWSATLFSNLGGFIQAVGAGWLMTLISSSHSMVGLVQSAMTLPLVIFSLMAGALADSLNRRQIMLFAQIVMMFISINLTILSYMNLVTPWLLLCFTFLIGCGSAFYNPAWQATMGDIVSKENISAAVSLNSVGFNLMRSIGPAIGGVIVATLGGFAAFLLNAISYIPLIITLFLWKPNYRHDALPREKLLGAVADGLRYVALSPNLLSIMTRALFFGIGAISILALLPIVARDILGGGALLYGTLLGCFGIGAIIAGVINAHVRHYCSSETIIASAFIGLSFSCLVLAMSHSVVLSHLVLFPAGLCWVLALSLFNTSVQLSIPRWVVARALSLYQTASFGGMAVGSAVWGVLADAYSPTAALNICALFLIFGAALGVKFKIQEIPQIDLDPLDQFREPELLLNLKAQSGPIMIMIHYQIDEHDLEEFLEVMTRRRHIRRRDGARQWVLLRDLERPECWTEAYHVPTWVDYLRHNHRCTKADAEVNKCLNRLNRSLNGIEVRRMIERQTIPQVGEMHLKSSADQ</sequence>
<protein>
    <submittedName>
        <fullName evidence="9">MFS permease</fullName>
    </submittedName>
</protein>
<feature type="transmembrane region" description="Helical" evidence="7">
    <location>
        <begin position="233"/>
        <end position="251"/>
    </location>
</feature>
<feature type="transmembrane region" description="Helical" evidence="7">
    <location>
        <begin position="52"/>
        <end position="71"/>
    </location>
</feature>
<dbReference type="EMBL" id="CP010401">
    <property type="protein sequence ID" value="ALE03392.1"/>
    <property type="molecule type" value="Genomic_DNA"/>
</dbReference>
<dbReference type="InterPro" id="IPR020846">
    <property type="entry name" value="MFS_dom"/>
</dbReference>
<evidence type="ECO:0000256" key="7">
    <source>
        <dbReference type="SAM" id="Phobius"/>
    </source>
</evidence>
<keyword evidence="2" id="KW-0813">Transport</keyword>
<comment type="subcellular location">
    <subcellularLocation>
        <location evidence="1">Cell membrane</location>
        <topology evidence="1">Multi-pass membrane protein</topology>
    </subcellularLocation>
</comment>
<name>A0A0M4M5M5_9HYPH</name>
<dbReference type="GO" id="GO:0022857">
    <property type="term" value="F:transmembrane transporter activity"/>
    <property type="evidence" value="ECO:0007669"/>
    <property type="project" value="InterPro"/>
</dbReference>
<evidence type="ECO:0000256" key="4">
    <source>
        <dbReference type="ARBA" id="ARBA00022692"/>
    </source>
</evidence>
<dbReference type="PANTHER" id="PTHR23513">
    <property type="entry name" value="INTEGRAL MEMBRANE EFFLUX PROTEIN-RELATED"/>
    <property type="match status" value="1"/>
</dbReference>
<organism evidence="9 10">
    <name type="scientific">Bartonella ancashensis</name>
    <dbReference type="NCBI Taxonomy" id="1318743"/>
    <lineage>
        <taxon>Bacteria</taxon>
        <taxon>Pseudomonadati</taxon>
        <taxon>Pseudomonadota</taxon>
        <taxon>Alphaproteobacteria</taxon>
        <taxon>Hyphomicrobiales</taxon>
        <taxon>Bartonellaceae</taxon>
        <taxon>Bartonella</taxon>
    </lineage>
</organism>
<dbReference type="PANTHER" id="PTHR23513:SF11">
    <property type="entry name" value="STAPHYLOFERRIN A TRANSPORTER"/>
    <property type="match status" value="1"/>
</dbReference>
<dbReference type="CDD" id="cd06173">
    <property type="entry name" value="MFS_MefA_like"/>
    <property type="match status" value="1"/>
</dbReference>
<keyword evidence="3" id="KW-1003">Cell membrane</keyword>
<evidence type="ECO:0000256" key="5">
    <source>
        <dbReference type="ARBA" id="ARBA00022989"/>
    </source>
</evidence>
<keyword evidence="4 7" id="KW-0812">Transmembrane</keyword>
<evidence type="ECO:0000256" key="6">
    <source>
        <dbReference type="ARBA" id="ARBA00023136"/>
    </source>
</evidence>
<dbReference type="Pfam" id="PF05977">
    <property type="entry name" value="MFS_3"/>
    <property type="match status" value="1"/>
</dbReference>
<dbReference type="PATRIC" id="fig|1318743.3.peg.592"/>
<evidence type="ECO:0000313" key="9">
    <source>
        <dbReference type="EMBL" id="ALE03392.1"/>
    </source>
</evidence>
<feature type="transmembrane region" description="Helical" evidence="7">
    <location>
        <begin position="291"/>
        <end position="309"/>
    </location>
</feature>
<evidence type="ECO:0000313" key="10">
    <source>
        <dbReference type="Proteomes" id="UP000057213"/>
    </source>
</evidence>
<feature type="transmembrane region" description="Helical" evidence="7">
    <location>
        <begin position="257"/>
        <end position="279"/>
    </location>
</feature>
<dbReference type="KEGG" id="banc:PU02_0578"/>
<dbReference type="SUPFAM" id="SSF103473">
    <property type="entry name" value="MFS general substrate transporter"/>
    <property type="match status" value="1"/>
</dbReference>
<dbReference type="Proteomes" id="UP000057213">
    <property type="component" value="Chromosome"/>
</dbReference>
<gene>
    <name evidence="9" type="ORF">PU02_0578</name>
</gene>
<dbReference type="InterPro" id="IPR010290">
    <property type="entry name" value="TM_effector"/>
</dbReference>
<feature type="transmembrane region" description="Helical" evidence="7">
    <location>
        <begin position="346"/>
        <end position="369"/>
    </location>
</feature>
<dbReference type="STRING" id="1318743.PU02_0578"/>
<feature type="transmembrane region" description="Helical" evidence="7">
    <location>
        <begin position="375"/>
        <end position="397"/>
    </location>
</feature>
<keyword evidence="6 7" id="KW-0472">Membrane</keyword>
<proteinExistence type="predicted"/>
<feature type="transmembrane region" description="Helical" evidence="7">
    <location>
        <begin position="167"/>
        <end position="195"/>
    </location>
</feature>
<reference evidence="9 10" key="1">
    <citation type="journal article" date="2015" name="Genome Announc.">
        <title>Complete Genome Sequence of Bartonella ancashensis Strain 20.00, Isolated from the Blood of a Patient with Verruga Peruana.</title>
        <authorList>
            <person name="Hang J."/>
            <person name="Mullins K.E."/>
            <person name="Clifford R.J."/>
            <person name="Onmus-Leone F."/>
            <person name="Yang Y."/>
            <person name="Jiang J."/>
            <person name="Leguia M."/>
            <person name="Kasper M.R."/>
            <person name="Maguina C."/>
            <person name="Lesho E.P."/>
            <person name="Jarman R.G."/>
            <person name="Richards A.L."/>
            <person name="Blazes D."/>
        </authorList>
    </citation>
    <scope>NUCLEOTIDE SEQUENCE [LARGE SCALE GENOMIC DNA]</scope>
    <source>
        <strain evidence="9 10">20.00</strain>
    </source>
</reference>
<evidence type="ECO:0000256" key="2">
    <source>
        <dbReference type="ARBA" id="ARBA00022448"/>
    </source>
</evidence>
<evidence type="ECO:0000256" key="3">
    <source>
        <dbReference type="ARBA" id="ARBA00022475"/>
    </source>
</evidence>
<keyword evidence="10" id="KW-1185">Reference proteome</keyword>
<dbReference type="GO" id="GO:0005886">
    <property type="term" value="C:plasma membrane"/>
    <property type="evidence" value="ECO:0007669"/>
    <property type="project" value="UniProtKB-SubCell"/>
</dbReference>